<dbReference type="GO" id="GO:0050661">
    <property type="term" value="F:NADP binding"/>
    <property type="evidence" value="ECO:0007669"/>
    <property type="project" value="InterPro"/>
</dbReference>
<dbReference type="Pfam" id="PF00745">
    <property type="entry name" value="GlutR_dimer"/>
    <property type="match status" value="1"/>
</dbReference>
<dbReference type="SUPFAM" id="SSF69075">
    <property type="entry name" value="Glutamyl tRNA-reductase dimerization domain"/>
    <property type="match status" value="1"/>
</dbReference>
<keyword evidence="5 8" id="KW-0560">Oxidoreductase</keyword>
<dbReference type="PROSITE" id="PS00747">
    <property type="entry name" value="GLUTR"/>
    <property type="match status" value="1"/>
</dbReference>
<evidence type="ECO:0000313" key="17">
    <source>
        <dbReference type="EMBL" id="BDS14881.1"/>
    </source>
</evidence>
<dbReference type="InterPro" id="IPR036343">
    <property type="entry name" value="GluRdtase_N_sf"/>
</dbReference>
<evidence type="ECO:0000256" key="6">
    <source>
        <dbReference type="ARBA" id="ARBA00023244"/>
    </source>
</evidence>
<evidence type="ECO:0000256" key="5">
    <source>
        <dbReference type="ARBA" id="ARBA00023002"/>
    </source>
</evidence>
<feature type="binding site" evidence="8 10">
    <location>
        <position position="118"/>
    </location>
    <ligand>
        <name>substrate</name>
    </ligand>
</feature>
<accession>A0A915YL02</accession>
<dbReference type="Proteomes" id="UP001060919">
    <property type="component" value="Chromosome"/>
</dbReference>
<dbReference type="SUPFAM" id="SSF51735">
    <property type="entry name" value="NAD(P)-binding Rossmann-fold domains"/>
    <property type="match status" value="1"/>
</dbReference>
<comment type="miscellaneous">
    <text evidence="8">During catalysis, the active site Cys acts as a nucleophile attacking the alpha-carbonyl group of tRNA-bound glutamate with the formation of a thioester intermediate between enzyme and glutamate, and the concomitant release of tRNA(Glu). The thioester intermediate is finally reduced by direct hydride transfer from NADPH, to form the product GSA.</text>
</comment>
<feature type="binding site" evidence="8 10">
    <location>
        <begin position="123"/>
        <end position="125"/>
    </location>
    <ligand>
        <name>substrate</name>
    </ligand>
</feature>
<feature type="domain" description="Tetrapyrrole biosynthesis glutamyl-tRNA reductase dimerisation" evidence="14">
    <location>
        <begin position="328"/>
        <end position="408"/>
    </location>
</feature>
<keyword evidence="4 8" id="KW-0521">NADP</keyword>
<comment type="domain">
    <text evidence="8">Possesses an unusual extended V-shaped dimeric structure with each monomer consisting of three distinct domains arranged along a curved 'spinal' alpha-helix. The N-terminal catalytic domain specifically recognizes the glutamate moiety of the substrate. The second domain is the NADPH-binding domain, and the third C-terminal domain is responsible for dimerization.</text>
</comment>
<feature type="binding site" evidence="8 10">
    <location>
        <begin position="57"/>
        <end position="60"/>
    </location>
    <ligand>
        <name>substrate</name>
    </ligand>
</feature>
<feature type="binding site" evidence="8 11">
    <location>
        <begin position="197"/>
        <end position="202"/>
    </location>
    <ligand>
        <name>NADP(+)</name>
        <dbReference type="ChEBI" id="CHEBI:58349"/>
    </ligand>
</feature>
<feature type="site" description="Important for activity" evidence="8 12">
    <location>
        <position position="108"/>
    </location>
</feature>
<gene>
    <name evidence="8" type="primary">hemA</name>
    <name evidence="17" type="ORF">AsAng_0056630</name>
</gene>
<dbReference type="InterPro" id="IPR018214">
    <property type="entry name" value="GluRdtase_CS"/>
</dbReference>
<dbReference type="KEGG" id="aup:AsAng_0056630"/>
<dbReference type="RefSeq" id="WP_264790083.1">
    <property type="nucleotide sequence ID" value="NZ_AP026867.1"/>
</dbReference>
<dbReference type="Pfam" id="PF01488">
    <property type="entry name" value="Shikimate_DH"/>
    <property type="match status" value="1"/>
</dbReference>
<evidence type="ECO:0000256" key="4">
    <source>
        <dbReference type="ARBA" id="ARBA00022857"/>
    </source>
</evidence>
<dbReference type="InterPro" id="IPR036291">
    <property type="entry name" value="NAD(P)-bd_dom_sf"/>
</dbReference>
<evidence type="ECO:0000256" key="2">
    <source>
        <dbReference type="ARBA" id="ARBA00005916"/>
    </source>
</evidence>
<dbReference type="InterPro" id="IPR015896">
    <property type="entry name" value="4pyrrol_synth_GluRdtase_dimer"/>
</dbReference>
<dbReference type="InterPro" id="IPR015895">
    <property type="entry name" value="4pyrrol_synth_GluRdtase_N"/>
</dbReference>
<comment type="function">
    <text evidence="8">Catalyzes the NADPH-dependent reduction of glutamyl-tRNA(Glu) to glutamate 1-semialdehyde (GSA).</text>
</comment>
<dbReference type="InterPro" id="IPR006151">
    <property type="entry name" value="Shikm_DH/Glu-tRNA_Rdtase"/>
</dbReference>
<evidence type="ECO:0000256" key="10">
    <source>
        <dbReference type="PIRSR" id="PIRSR000445-2"/>
    </source>
</evidence>
<dbReference type="PANTHER" id="PTHR43013">
    <property type="entry name" value="GLUTAMYL-TRNA REDUCTASE"/>
    <property type="match status" value="1"/>
</dbReference>
<evidence type="ECO:0000256" key="1">
    <source>
        <dbReference type="ARBA" id="ARBA00005059"/>
    </source>
</evidence>
<dbReference type="Gene3D" id="3.30.460.30">
    <property type="entry name" value="Glutamyl-tRNA reductase, N-terminal domain"/>
    <property type="match status" value="1"/>
</dbReference>
<dbReference type="NCBIfam" id="TIGR01035">
    <property type="entry name" value="hemA"/>
    <property type="match status" value="1"/>
</dbReference>
<sequence length="418" mass="46152">MDTLSSYKILTITHKSTTLKSIGNFVLPDLDSEHSLQQKLQTIQEALGLDELLYLATCNRVLFFFTTAQPLNDRFLTQFESVVYPDLPETISLKGAASTYSGNSAITHLLEVASSVDSLVIGEREILRQLREAYERCFKVGSTGDSIRMAMQLAVEVAKKVYSTTRIGQKAVSVVSLAIRQLLAKNPPRDARVLIVGAGQTNTLVGKFLAKYGFQNCVVFNRSLGNAQTLATMLGGAPYALSDLPTYKGGFDILIACTGSTNAIITPDLYQTLLQGDTGEKILIDLSIPNNIDTSIAETYNTTYIEIDGLKELVNENLAFREKEVTNVQAIINERVGEFKKIYKGRQVEIALREVPTQIKAIRQHALTSVFKNEVSSLDDDVQELIDRMMAYMEKRCIAIPIQVAKEHLAGVVSSKKI</sequence>
<evidence type="ECO:0000256" key="8">
    <source>
        <dbReference type="HAMAP-Rule" id="MF_00087"/>
    </source>
</evidence>
<feature type="binding site" evidence="8 10">
    <location>
        <position position="129"/>
    </location>
    <ligand>
        <name>substrate</name>
    </ligand>
</feature>
<dbReference type="HAMAP" id="MF_00087">
    <property type="entry name" value="Glu_tRNA_reductase"/>
    <property type="match status" value="1"/>
</dbReference>
<evidence type="ECO:0000256" key="13">
    <source>
        <dbReference type="RuleBase" id="RU000584"/>
    </source>
</evidence>
<evidence type="ECO:0000256" key="11">
    <source>
        <dbReference type="PIRSR" id="PIRSR000445-3"/>
    </source>
</evidence>
<dbReference type="InterPro" id="IPR036453">
    <property type="entry name" value="GluRdtase_dimer_dom_sf"/>
</dbReference>
<feature type="domain" description="Quinate/shikimate 5-dehydrogenase/glutamyl-tRNA reductase" evidence="15">
    <location>
        <begin position="189"/>
        <end position="312"/>
    </location>
</feature>
<keyword evidence="18" id="KW-1185">Reference proteome</keyword>
<comment type="catalytic activity">
    <reaction evidence="7 8 13">
        <text>(S)-4-amino-5-oxopentanoate + tRNA(Glu) + NADP(+) = L-glutamyl-tRNA(Glu) + NADPH + H(+)</text>
        <dbReference type="Rhea" id="RHEA:12344"/>
        <dbReference type="Rhea" id="RHEA-COMP:9663"/>
        <dbReference type="Rhea" id="RHEA-COMP:9680"/>
        <dbReference type="ChEBI" id="CHEBI:15378"/>
        <dbReference type="ChEBI" id="CHEBI:57501"/>
        <dbReference type="ChEBI" id="CHEBI:57783"/>
        <dbReference type="ChEBI" id="CHEBI:58349"/>
        <dbReference type="ChEBI" id="CHEBI:78442"/>
        <dbReference type="ChEBI" id="CHEBI:78520"/>
        <dbReference type="EC" id="1.2.1.70"/>
    </reaction>
</comment>
<dbReference type="Gene3D" id="3.40.50.720">
    <property type="entry name" value="NAD(P)-binding Rossmann-like Domain"/>
    <property type="match status" value="1"/>
</dbReference>
<evidence type="ECO:0000256" key="9">
    <source>
        <dbReference type="PIRSR" id="PIRSR000445-1"/>
    </source>
</evidence>
<comment type="subunit">
    <text evidence="8">Homodimer.</text>
</comment>
<protein>
    <recommendedName>
        <fullName evidence="3 8">Glutamyl-tRNA reductase</fullName>
        <shortName evidence="8">GluTR</shortName>
        <ecNumber evidence="3 8">1.2.1.70</ecNumber>
    </recommendedName>
</protein>
<keyword evidence="6 8" id="KW-0627">Porphyrin biosynthesis</keyword>
<evidence type="ECO:0000259" key="15">
    <source>
        <dbReference type="Pfam" id="PF01488"/>
    </source>
</evidence>
<evidence type="ECO:0000256" key="12">
    <source>
        <dbReference type="PIRSR" id="PIRSR000445-4"/>
    </source>
</evidence>
<feature type="domain" description="Glutamyl-tRNA reductase N-terminal" evidence="16">
    <location>
        <begin position="11"/>
        <end position="165"/>
    </location>
</feature>
<dbReference type="EMBL" id="AP026867">
    <property type="protein sequence ID" value="BDS14881.1"/>
    <property type="molecule type" value="Genomic_DNA"/>
</dbReference>
<dbReference type="PANTHER" id="PTHR43013:SF1">
    <property type="entry name" value="GLUTAMYL-TRNA REDUCTASE"/>
    <property type="match status" value="1"/>
</dbReference>
<dbReference type="EC" id="1.2.1.70" evidence="3 8"/>
<evidence type="ECO:0000256" key="7">
    <source>
        <dbReference type="ARBA" id="ARBA00047464"/>
    </source>
</evidence>
<comment type="similarity">
    <text evidence="2 8 13">Belongs to the glutamyl-tRNA reductase family.</text>
</comment>
<dbReference type="PIRSF" id="PIRSF000445">
    <property type="entry name" value="4pyrrol_synth_GluRdtase"/>
    <property type="match status" value="1"/>
</dbReference>
<evidence type="ECO:0000256" key="3">
    <source>
        <dbReference type="ARBA" id="ARBA00012970"/>
    </source>
</evidence>
<organism evidence="17 18">
    <name type="scientific">Aureispira anguillae</name>
    <dbReference type="NCBI Taxonomy" id="2864201"/>
    <lineage>
        <taxon>Bacteria</taxon>
        <taxon>Pseudomonadati</taxon>
        <taxon>Bacteroidota</taxon>
        <taxon>Saprospiria</taxon>
        <taxon>Saprospirales</taxon>
        <taxon>Saprospiraceae</taxon>
        <taxon>Aureispira</taxon>
    </lineage>
</organism>
<dbReference type="AlphaFoldDB" id="A0A915YL02"/>
<evidence type="ECO:0000313" key="18">
    <source>
        <dbReference type="Proteomes" id="UP001060919"/>
    </source>
</evidence>
<dbReference type="GO" id="GO:0019353">
    <property type="term" value="P:protoporphyrinogen IX biosynthetic process from glutamate"/>
    <property type="evidence" value="ECO:0007669"/>
    <property type="project" value="TreeGrafter"/>
</dbReference>
<name>A0A915YL02_9BACT</name>
<proteinExistence type="inferred from homology"/>
<dbReference type="SUPFAM" id="SSF69742">
    <property type="entry name" value="Glutamyl tRNA-reductase catalytic, N-terminal domain"/>
    <property type="match status" value="1"/>
</dbReference>
<dbReference type="InterPro" id="IPR000343">
    <property type="entry name" value="4pyrrol_synth_GluRdtase"/>
</dbReference>
<feature type="active site" description="Nucleophile" evidence="8 9">
    <location>
        <position position="58"/>
    </location>
</feature>
<evidence type="ECO:0000259" key="14">
    <source>
        <dbReference type="Pfam" id="PF00745"/>
    </source>
</evidence>
<dbReference type="Pfam" id="PF05201">
    <property type="entry name" value="GlutR_N"/>
    <property type="match status" value="1"/>
</dbReference>
<comment type="pathway">
    <text evidence="1 8 13">Porphyrin-containing compound metabolism; protoporphyrin-IX biosynthesis; 5-aminolevulinate from L-glutamyl-tRNA(Glu): step 1/2.</text>
</comment>
<dbReference type="GO" id="GO:0008883">
    <property type="term" value="F:glutamyl-tRNA reductase activity"/>
    <property type="evidence" value="ECO:0007669"/>
    <property type="project" value="UniProtKB-UniRule"/>
</dbReference>
<evidence type="ECO:0000259" key="16">
    <source>
        <dbReference type="Pfam" id="PF05201"/>
    </source>
</evidence>
<reference evidence="17" key="1">
    <citation type="submission" date="2022-09" db="EMBL/GenBank/DDBJ databases">
        <title>Aureispira anguillicida sp. nov., isolated from Leptocephalus of Japanese eel Anguilla japonica.</title>
        <authorList>
            <person name="Yuasa K."/>
            <person name="Mekata T."/>
            <person name="Ikunari K."/>
        </authorList>
    </citation>
    <scope>NUCLEOTIDE SEQUENCE</scope>
    <source>
        <strain evidence="17">EL160426</strain>
    </source>
</reference>